<sequence length="498" mass="56093">MVATVGSSSRTTMERNDQGFLTAIIKVESYFTTSLLGQRTYVKGNNVKISIERDRYSMLALVDDVGENFNWGPNQYISFWKLGDVSTQSKVEITTDSQLLDWLDKGNQHGVVNIHAIVNDFGGPLQVEPSPTKRRCHPSMRYSIPCTPPLFTDLLVDATPLTLPESYNHLENSIQPVPSTQNESTTHPESTSHPDDEATSPIKKSAKKVVKKCAKRRSQADDDDEEVRDDEKEENEEEEPQLCPNCDPLEVDSDSSYDSDAAASSDSEYDCDDLDDQIHDDDDNDSDLEHVFAYDFDNPCIDEGEVFADTTTCKEAVTHHAIIHDYSFETEKKDKQRFRAFCKKKEQGCKWRFHASTSKKYYGCKVKSLASSLRFPDMNGYVDECYSVQRLRQTYAGIWNPMTSKNMWTFVDPGFKLMRPKLRRKPGRPRTHRIKASDESGCRKKRTCPECGDKGHFAKTCQGGPIASKSGNANDVSTRPPRARGKGKEKKGSVVASI</sequence>
<dbReference type="PROSITE" id="PS50158">
    <property type="entry name" value="ZF_CCHC"/>
    <property type="match status" value="1"/>
</dbReference>
<dbReference type="GO" id="GO:0003676">
    <property type="term" value="F:nucleic acid binding"/>
    <property type="evidence" value="ECO:0007669"/>
    <property type="project" value="InterPro"/>
</dbReference>
<organism evidence="4 5">
    <name type="scientific">Oryza sativa subsp. indica</name>
    <name type="common">Rice</name>
    <dbReference type="NCBI Taxonomy" id="39946"/>
    <lineage>
        <taxon>Eukaryota</taxon>
        <taxon>Viridiplantae</taxon>
        <taxon>Streptophyta</taxon>
        <taxon>Embryophyta</taxon>
        <taxon>Tracheophyta</taxon>
        <taxon>Spermatophyta</taxon>
        <taxon>Magnoliopsida</taxon>
        <taxon>Liliopsida</taxon>
        <taxon>Poales</taxon>
        <taxon>Poaceae</taxon>
        <taxon>BOP clade</taxon>
        <taxon>Oryzoideae</taxon>
        <taxon>Oryzeae</taxon>
        <taxon>Oryzinae</taxon>
        <taxon>Oryza</taxon>
        <taxon>Oryza sativa</taxon>
    </lineage>
</organism>
<feature type="domain" description="CCHC-type" evidence="3">
    <location>
        <begin position="448"/>
        <end position="461"/>
    </location>
</feature>
<evidence type="ECO:0000313" key="5">
    <source>
        <dbReference type="Proteomes" id="UP000007015"/>
    </source>
</evidence>
<gene>
    <name evidence="4" type="ORF">OsI_13385</name>
</gene>
<dbReference type="InterPro" id="IPR004332">
    <property type="entry name" value="Transposase_MuDR"/>
</dbReference>
<protein>
    <recommendedName>
        <fullName evidence="3">CCHC-type domain-containing protein</fullName>
    </recommendedName>
</protein>
<dbReference type="InterPro" id="IPR001878">
    <property type="entry name" value="Znf_CCHC"/>
</dbReference>
<feature type="compositionally biased region" description="Polar residues" evidence="2">
    <location>
        <begin position="172"/>
        <end position="189"/>
    </location>
</feature>
<evidence type="ECO:0000256" key="1">
    <source>
        <dbReference type="PROSITE-ProRule" id="PRU00047"/>
    </source>
</evidence>
<proteinExistence type="predicted"/>
<dbReference type="Proteomes" id="UP000007015">
    <property type="component" value="Chromosome 3"/>
</dbReference>
<dbReference type="Pfam" id="PF03108">
    <property type="entry name" value="DBD_Tnp_Mut"/>
    <property type="match status" value="1"/>
</dbReference>
<dbReference type="EMBL" id="CM000128">
    <property type="protein sequence ID" value="EEC76118.1"/>
    <property type="molecule type" value="Genomic_DNA"/>
</dbReference>
<feature type="compositionally biased region" description="Acidic residues" evidence="2">
    <location>
        <begin position="221"/>
        <end position="240"/>
    </location>
</feature>
<feature type="compositionally biased region" description="Basic residues" evidence="2">
    <location>
        <begin position="204"/>
        <end position="217"/>
    </location>
</feature>
<dbReference type="HOGENOM" id="CLU_439682_0_0_1"/>
<keyword evidence="1" id="KW-0862">Zinc</keyword>
<dbReference type="Gramene" id="BGIOSGA009871-TA">
    <property type="protein sequence ID" value="BGIOSGA009871-PA"/>
    <property type="gene ID" value="BGIOSGA009871"/>
</dbReference>
<evidence type="ECO:0000313" key="4">
    <source>
        <dbReference type="EMBL" id="EEC76118.1"/>
    </source>
</evidence>
<evidence type="ECO:0000259" key="3">
    <source>
        <dbReference type="PROSITE" id="PS50158"/>
    </source>
</evidence>
<feature type="region of interest" description="Disordered" evidence="2">
    <location>
        <begin position="460"/>
        <end position="498"/>
    </location>
</feature>
<dbReference type="STRING" id="39946.B8AR16"/>
<feature type="compositionally biased region" description="Acidic residues" evidence="2">
    <location>
        <begin position="267"/>
        <end position="286"/>
    </location>
</feature>
<dbReference type="AlphaFoldDB" id="B8AR16"/>
<accession>B8AR16</accession>
<dbReference type="GO" id="GO:0008270">
    <property type="term" value="F:zinc ion binding"/>
    <property type="evidence" value="ECO:0007669"/>
    <property type="project" value="UniProtKB-KW"/>
</dbReference>
<evidence type="ECO:0000256" key="2">
    <source>
        <dbReference type="SAM" id="MobiDB-lite"/>
    </source>
</evidence>
<name>B8AR16_ORYSI</name>
<keyword evidence="5" id="KW-1185">Reference proteome</keyword>
<keyword evidence="1" id="KW-0479">Metal-binding</keyword>
<keyword evidence="1" id="KW-0863">Zinc-finger</keyword>
<reference evidence="4 5" key="1">
    <citation type="journal article" date="2005" name="PLoS Biol.">
        <title>The genomes of Oryza sativa: a history of duplications.</title>
        <authorList>
            <person name="Yu J."/>
            <person name="Wang J."/>
            <person name="Lin W."/>
            <person name="Li S."/>
            <person name="Li H."/>
            <person name="Zhou J."/>
            <person name="Ni P."/>
            <person name="Dong W."/>
            <person name="Hu S."/>
            <person name="Zeng C."/>
            <person name="Zhang J."/>
            <person name="Zhang Y."/>
            <person name="Li R."/>
            <person name="Xu Z."/>
            <person name="Li S."/>
            <person name="Li X."/>
            <person name="Zheng H."/>
            <person name="Cong L."/>
            <person name="Lin L."/>
            <person name="Yin J."/>
            <person name="Geng J."/>
            <person name="Li G."/>
            <person name="Shi J."/>
            <person name="Liu J."/>
            <person name="Lv H."/>
            <person name="Li J."/>
            <person name="Wang J."/>
            <person name="Deng Y."/>
            <person name="Ran L."/>
            <person name="Shi X."/>
            <person name="Wang X."/>
            <person name="Wu Q."/>
            <person name="Li C."/>
            <person name="Ren X."/>
            <person name="Wang J."/>
            <person name="Wang X."/>
            <person name="Li D."/>
            <person name="Liu D."/>
            <person name="Zhang X."/>
            <person name="Ji Z."/>
            <person name="Zhao W."/>
            <person name="Sun Y."/>
            <person name="Zhang Z."/>
            <person name="Bao J."/>
            <person name="Han Y."/>
            <person name="Dong L."/>
            <person name="Ji J."/>
            <person name="Chen P."/>
            <person name="Wu S."/>
            <person name="Liu J."/>
            <person name="Xiao Y."/>
            <person name="Bu D."/>
            <person name="Tan J."/>
            <person name="Yang L."/>
            <person name="Ye C."/>
            <person name="Zhang J."/>
            <person name="Xu J."/>
            <person name="Zhou Y."/>
            <person name="Yu Y."/>
            <person name="Zhang B."/>
            <person name="Zhuang S."/>
            <person name="Wei H."/>
            <person name="Liu B."/>
            <person name="Lei M."/>
            <person name="Yu H."/>
            <person name="Li Y."/>
            <person name="Xu H."/>
            <person name="Wei S."/>
            <person name="He X."/>
            <person name="Fang L."/>
            <person name="Zhang Z."/>
            <person name="Zhang Y."/>
            <person name="Huang X."/>
            <person name="Su Z."/>
            <person name="Tong W."/>
            <person name="Li J."/>
            <person name="Tong Z."/>
            <person name="Li S."/>
            <person name="Ye J."/>
            <person name="Wang L."/>
            <person name="Fang L."/>
            <person name="Lei T."/>
            <person name="Chen C."/>
            <person name="Chen H."/>
            <person name="Xu Z."/>
            <person name="Li H."/>
            <person name="Huang H."/>
            <person name="Zhang F."/>
            <person name="Xu H."/>
            <person name="Li N."/>
            <person name="Zhao C."/>
            <person name="Li S."/>
            <person name="Dong L."/>
            <person name="Huang Y."/>
            <person name="Li L."/>
            <person name="Xi Y."/>
            <person name="Qi Q."/>
            <person name="Li W."/>
            <person name="Zhang B."/>
            <person name="Hu W."/>
            <person name="Zhang Y."/>
            <person name="Tian X."/>
            <person name="Jiao Y."/>
            <person name="Liang X."/>
            <person name="Jin J."/>
            <person name="Gao L."/>
            <person name="Zheng W."/>
            <person name="Hao B."/>
            <person name="Liu S."/>
            <person name="Wang W."/>
            <person name="Yuan L."/>
            <person name="Cao M."/>
            <person name="McDermott J."/>
            <person name="Samudrala R."/>
            <person name="Wang J."/>
            <person name="Wong G.K."/>
            <person name="Yang H."/>
        </authorList>
    </citation>
    <scope>NUCLEOTIDE SEQUENCE [LARGE SCALE GENOMIC DNA]</scope>
    <source>
        <strain evidence="5">cv. 93-11</strain>
    </source>
</reference>
<feature type="region of interest" description="Disordered" evidence="2">
    <location>
        <begin position="172"/>
        <end position="286"/>
    </location>
</feature>